<reference evidence="3" key="2">
    <citation type="submission" date="2017-11" db="EMBL/GenBank/DDBJ databases">
        <title>Coralsnake Venomics: Analyses of Venom Gland Transcriptomes and Proteomes of Six Brazilian Taxa.</title>
        <authorList>
            <person name="Aird S.D."/>
            <person name="Jorge da Silva N."/>
            <person name="Qiu L."/>
            <person name="Villar-Briones A."/>
            <person name="Aparecida-Saddi V."/>
            <person name="Campos-Telles M.P."/>
            <person name="Grau M."/>
            <person name="Mikheyev A.S."/>
        </authorList>
    </citation>
    <scope>NUCLEOTIDE SEQUENCE</scope>
    <source>
        <tissue evidence="3">Venom_gland</tissue>
    </source>
</reference>
<dbReference type="AlphaFoldDB" id="A0A2D4H494"/>
<dbReference type="GO" id="GO:0061630">
    <property type="term" value="F:ubiquitin protein ligase activity"/>
    <property type="evidence" value="ECO:0007669"/>
    <property type="project" value="InterPro"/>
</dbReference>
<dbReference type="PANTHER" id="PTHR22894:SF2">
    <property type="entry name" value="RING-TYPE DOMAIN-CONTAINING PROTEIN"/>
    <property type="match status" value="1"/>
</dbReference>
<keyword evidence="1" id="KW-0812">Transmembrane</keyword>
<protein>
    <submittedName>
        <fullName evidence="3">Uncharacterized protein</fullName>
    </submittedName>
</protein>
<organism evidence="3">
    <name type="scientific">Micrurus corallinus</name>
    <name type="common">Brazilian coral snake</name>
    <dbReference type="NCBI Taxonomy" id="54390"/>
    <lineage>
        <taxon>Eukaryota</taxon>
        <taxon>Metazoa</taxon>
        <taxon>Chordata</taxon>
        <taxon>Craniata</taxon>
        <taxon>Vertebrata</taxon>
        <taxon>Euteleostomi</taxon>
        <taxon>Lepidosauria</taxon>
        <taxon>Squamata</taxon>
        <taxon>Bifurcata</taxon>
        <taxon>Unidentata</taxon>
        <taxon>Episquamata</taxon>
        <taxon>Toxicofera</taxon>
        <taxon>Serpentes</taxon>
        <taxon>Colubroidea</taxon>
        <taxon>Elapidae</taxon>
        <taxon>Elapinae</taxon>
        <taxon>Micrurus</taxon>
    </lineage>
</organism>
<dbReference type="EMBL" id="IACJ01160122">
    <property type="protein sequence ID" value="LAA66807.1"/>
    <property type="molecule type" value="Transcribed_RNA"/>
</dbReference>
<evidence type="ECO:0000313" key="3">
    <source>
        <dbReference type="EMBL" id="LAA66807.1"/>
    </source>
</evidence>
<keyword evidence="2" id="KW-0732">Signal</keyword>
<feature type="signal peptide" evidence="2">
    <location>
        <begin position="1"/>
        <end position="18"/>
    </location>
</feature>
<name>A0A2D4H494_MICCO</name>
<reference evidence="3" key="1">
    <citation type="submission" date="2017-07" db="EMBL/GenBank/DDBJ databases">
        <authorList>
            <person name="Mikheyev A."/>
            <person name="Grau M."/>
        </authorList>
    </citation>
    <scope>NUCLEOTIDE SEQUENCE</scope>
    <source>
        <tissue evidence="3">Venom_gland</tissue>
    </source>
</reference>
<dbReference type="InterPro" id="IPR038896">
    <property type="entry name" value="RNF170"/>
</dbReference>
<proteinExistence type="predicted"/>
<keyword evidence="1" id="KW-0472">Membrane</keyword>
<feature type="chain" id="PRO_5013837578" evidence="2">
    <location>
        <begin position="19"/>
        <end position="214"/>
    </location>
</feature>
<evidence type="ECO:0000256" key="1">
    <source>
        <dbReference type="SAM" id="Phobius"/>
    </source>
</evidence>
<sequence>MHPPPTVVFILLFFGSLGTPDRNPMDCTKLEVPGDTEISTYKTRNEFFGKELCSFILQNSYCLIQYWKHGSWLSAINCPLCRQKVFFLYTCSEYQPDKKSKQTFYDIRTYNKRFSGHPQSFIDHLYDMPLLLLVILRGIFTLAALVWIFLFRVVICFFGTIMCSTCPLEGMPEPLCGILQTADNLAVMLLLLISFISICPQMESQGANRTISRE</sequence>
<feature type="transmembrane region" description="Helical" evidence="1">
    <location>
        <begin position="130"/>
        <end position="163"/>
    </location>
</feature>
<keyword evidence="1" id="KW-1133">Transmembrane helix</keyword>
<evidence type="ECO:0000256" key="2">
    <source>
        <dbReference type="SAM" id="SignalP"/>
    </source>
</evidence>
<dbReference type="PANTHER" id="PTHR22894">
    <property type="entry name" value="RING-TYPE DOMAIN-CONTAINING PROTEIN"/>
    <property type="match status" value="1"/>
</dbReference>
<accession>A0A2D4H494</accession>